<dbReference type="OrthoDB" id="10497595at2759"/>
<gene>
    <name evidence="1" type="ORF">LY89DRAFT_741566</name>
</gene>
<dbReference type="RefSeq" id="XP_018063075.1">
    <property type="nucleotide sequence ID" value="XM_018220727.1"/>
</dbReference>
<proteinExistence type="predicted"/>
<keyword evidence="2" id="KW-1185">Reference proteome</keyword>
<evidence type="ECO:0000313" key="1">
    <source>
        <dbReference type="EMBL" id="KUJ08720.1"/>
    </source>
</evidence>
<accession>A0A132B8I3</accession>
<dbReference type="Proteomes" id="UP000070700">
    <property type="component" value="Unassembled WGS sequence"/>
</dbReference>
<dbReference type="KEGG" id="psco:LY89DRAFT_741566"/>
<dbReference type="EMBL" id="KQ947434">
    <property type="protein sequence ID" value="KUJ08720.1"/>
    <property type="molecule type" value="Genomic_DNA"/>
</dbReference>
<sequence>MSKMSLTDCAFNAPASAARRHLKRRSQELNCALDSTRERIDHRPHKKRCCEGFLGSKHPTQFLTLWANRQSKPVYLKVRDCANADGSARWYAEVRVLQKRFVTPISSSNKVRARRQASDMACWWILYGAQLMKAGLMSLVSSDALVLHPILTVIWDEYCSSSELSRGDTEGLAVFPEPEILPTNTTRTQQTFQKLYPRVFMTPKRMMNKRRTLRSNGSYRVNRGKSTDYSTASNTFQNMAQSRNISKENVPFTFTLELPIRQR</sequence>
<dbReference type="InParanoid" id="A0A132B8I3"/>
<evidence type="ECO:0000313" key="2">
    <source>
        <dbReference type="Proteomes" id="UP000070700"/>
    </source>
</evidence>
<reference evidence="1 2" key="1">
    <citation type="submission" date="2015-10" db="EMBL/GenBank/DDBJ databases">
        <title>Full genome of DAOMC 229536 Phialocephala scopiformis, a fungal endophyte of spruce producing the potent anti-insectan compound rugulosin.</title>
        <authorList>
            <consortium name="DOE Joint Genome Institute"/>
            <person name="Walker A.K."/>
            <person name="Frasz S.L."/>
            <person name="Seifert K.A."/>
            <person name="Miller J.D."/>
            <person name="Mondo S.J."/>
            <person name="Labutti K."/>
            <person name="Lipzen A."/>
            <person name="Dockter R."/>
            <person name="Kennedy M."/>
            <person name="Grigoriev I.V."/>
            <person name="Spatafora J.W."/>
        </authorList>
    </citation>
    <scope>NUCLEOTIDE SEQUENCE [LARGE SCALE GENOMIC DNA]</scope>
    <source>
        <strain evidence="1 2">CBS 120377</strain>
    </source>
</reference>
<name>A0A132B8I3_MOLSC</name>
<dbReference type="GeneID" id="28830453"/>
<protein>
    <submittedName>
        <fullName evidence="1">Uncharacterized protein</fullName>
    </submittedName>
</protein>
<organism evidence="1 2">
    <name type="scientific">Mollisia scopiformis</name>
    <name type="common">Conifer needle endophyte fungus</name>
    <name type="synonym">Phialocephala scopiformis</name>
    <dbReference type="NCBI Taxonomy" id="149040"/>
    <lineage>
        <taxon>Eukaryota</taxon>
        <taxon>Fungi</taxon>
        <taxon>Dikarya</taxon>
        <taxon>Ascomycota</taxon>
        <taxon>Pezizomycotina</taxon>
        <taxon>Leotiomycetes</taxon>
        <taxon>Helotiales</taxon>
        <taxon>Mollisiaceae</taxon>
        <taxon>Mollisia</taxon>
    </lineage>
</organism>
<dbReference type="AlphaFoldDB" id="A0A132B8I3"/>